<evidence type="ECO:0000313" key="3">
    <source>
        <dbReference type="Proteomes" id="UP000324974"/>
    </source>
</evidence>
<organism evidence="2 3">
    <name type="scientific">Limnoglobus roseus</name>
    <dbReference type="NCBI Taxonomy" id="2598579"/>
    <lineage>
        <taxon>Bacteria</taxon>
        <taxon>Pseudomonadati</taxon>
        <taxon>Planctomycetota</taxon>
        <taxon>Planctomycetia</taxon>
        <taxon>Gemmatales</taxon>
        <taxon>Gemmataceae</taxon>
        <taxon>Limnoglobus</taxon>
    </lineage>
</organism>
<dbReference type="InterPro" id="IPR012337">
    <property type="entry name" value="RNaseH-like_sf"/>
</dbReference>
<feature type="compositionally biased region" description="Polar residues" evidence="1">
    <location>
        <begin position="18"/>
        <end position="28"/>
    </location>
</feature>
<name>A0A5C1AQQ1_9BACT</name>
<dbReference type="AlphaFoldDB" id="A0A5C1AQQ1"/>
<feature type="region of interest" description="Disordered" evidence="1">
    <location>
        <begin position="1"/>
        <end position="29"/>
    </location>
</feature>
<dbReference type="Proteomes" id="UP000324974">
    <property type="component" value="Chromosome"/>
</dbReference>
<sequence>MSGTVAATGSLTSTSASRNLSIRRSTSDPADVSYFVCSGRPAAVLAELVAVAGKRWVVEECFELAKGDCGLDEYEVRSWAGWHRHVTLSLFALAVVGVIRSRVPPGRQKKGARA</sequence>
<reference evidence="3" key="1">
    <citation type="submission" date="2019-08" db="EMBL/GenBank/DDBJ databases">
        <title>Limnoglobus roseus gen. nov., sp. nov., a novel freshwater planctomycete with a giant genome from the family Gemmataceae.</title>
        <authorList>
            <person name="Kulichevskaya I.S."/>
            <person name="Naumoff D.G."/>
            <person name="Miroshnikov K."/>
            <person name="Ivanova A."/>
            <person name="Philippov D.A."/>
            <person name="Hakobyan A."/>
            <person name="Rijpstra I.C."/>
            <person name="Sinninghe Damste J.S."/>
            <person name="Liesack W."/>
            <person name="Dedysh S.N."/>
        </authorList>
    </citation>
    <scope>NUCLEOTIDE SEQUENCE [LARGE SCALE GENOMIC DNA]</scope>
    <source>
        <strain evidence="3">PX52</strain>
    </source>
</reference>
<dbReference type="SUPFAM" id="SSF53098">
    <property type="entry name" value="Ribonuclease H-like"/>
    <property type="match status" value="1"/>
</dbReference>
<evidence type="ECO:0000313" key="2">
    <source>
        <dbReference type="EMBL" id="QEL19188.1"/>
    </source>
</evidence>
<keyword evidence="3" id="KW-1185">Reference proteome</keyword>
<accession>A0A5C1AQQ1</accession>
<dbReference type="EMBL" id="CP042425">
    <property type="protein sequence ID" value="QEL19188.1"/>
    <property type="molecule type" value="Genomic_DNA"/>
</dbReference>
<gene>
    <name evidence="2" type="ORF">PX52LOC_06247</name>
</gene>
<dbReference type="KEGG" id="lrs:PX52LOC_06247"/>
<evidence type="ECO:0000256" key="1">
    <source>
        <dbReference type="SAM" id="MobiDB-lite"/>
    </source>
</evidence>
<proteinExistence type="predicted"/>
<protein>
    <submittedName>
        <fullName evidence="2">IS701 family transposase</fullName>
    </submittedName>
</protein>
<feature type="compositionally biased region" description="Low complexity" evidence="1">
    <location>
        <begin position="1"/>
        <end position="17"/>
    </location>
</feature>